<evidence type="ECO:0008006" key="5">
    <source>
        <dbReference type="Google" id="ProtNLM"/>
    </source>
</evidence>
<feature type="transmembrane region" description="Helical" evidence="2">
    <location>
        <begin position="68"/>
        <end position="91"/>
    </location>
</feature>
<feature type="transmembrane region" description="Helical" evidence="2">
    <location>
        <begin position="119"/>
        <end position="138"/>
    </location>
</feature>
<organism evidence="3 4">
    <name type="scientific">Parafrankia soli</name>
    <dbReference type="NCBI Taxonomy" id="2599596"/>
    <lineage>
        <taxon>Bacteria</taxon>
        <taxon>Bacillati</taxon>
        <taxon>Actinomycetota</taxon>
        <taxon>Actinomycetes</taxon>
        <taxon>Frankiales</taxon>
        <taxon>Frankiaceae</taxon>
        <taxon>Parafrankia</taxon>
    </lineage>
</organism>
<gene>
    <name evidence="3" type="ORF">BBK14_04150</name>
</gene>
<accession>A0A1S1Q304</accession>
<feature type="transmembrane region" description="Helical" evidence="2">
    <location>
        <begin position="145"/>
        <end position="165"/>
    </location>
</feature>
<feature type="transmembrane region" description="Helical" evidence="2">
    <location>
        <begin position="198"/>
        <end position="219"/>
    </location>
</feature>
<keyword evidence="2" id="KW-0812">Transmembrane</keyword>
<keyword evidence="2" id="KW-1133">Transmembrane helix</keyword>
<protein>
    <recommendedName>
        <fullName evidence="5">DUF2567 domain-containing protein</fullName>
    </recommendedName>
</protein>
<evidence type="ECO:0000256" key="2">
    <source>
        <dbReference type="SAM" id="Phobius"/>
    </source>
</evidence>
<dbReference type="AlphaFoldDB" id="A0A1S1Q304"/>
<evidence type="ECO:0000313" key="3">
    <source>
        <dbReference type="EMBL" id="OHV28340.1"/>
    </source>
</evidence>
<evidence type="ECO:0000256" key="1">
    <source>
        <dbReference type="SAM" id="MobiDB-lite"/>
    </source>
</evidence>
<sequence length="229" mass="23365">MAEWPGDSRGARACSRPEAEPETGGIAEPHGMTEAGEPAAYPVVEPAAYPAVEPPAEPAVAEPITGRVGLLAGLVCALAMLLVGPLLGLLWSVSAPRLDVQAVLSGAMSVFGVQSTIDAYFAMICAVAGLVGGLVAYLRAADAGWPVPIGLAAGGIGGSLLAGWVGHLRRSGQVLDALPPNATPLLRDLVDFQVRATGLYLVLPGVALLVLSVALWAGGTAPGWPRRRR</sequence>
<dbReference type="EMBL" id="MAXA01000213">
    <property type="protein sequence ID" value="OHV28340.1"/>
    <property type="molecule type" value="Genomic_DNA"/>
</dbReference>
<comment type="caution">
    <text evidence="3">The sequence shown here is derived from an EMBL/GenBank/DDBJ whole genome shotgun (WGS) entry which is preliminary data.</text>
</comment>
<reference evidence="4" key="1">
    <citation type="submission" date="2016-07" db="EMBL/GenBank/DDBJ databases">
        <title>Frankia sp. NRRL B-16219 Genome sequencing.</title>
        <authorList>
            <person name="Ghodhbane-Gtari F."/>
            <person name="Swanson E."/>
            <person name="Gueddou A."/>
            <person name="Louati M."/>
            <person name="Nouioui I."/>
            <person name="Hezbri K."/>
            <person name="Abebe-Akele F."/>
            <person name="Simpson S."/>
            <person name="Morris K."/>
            <person name="Thomas K."/>
            <person name="Gtari M."/>
            <person name="Tisa L.S."/>
        </authorList>
    </citation>
    <scope>NUCLEOTIDE SEQUENCE [LARGE SCALE GENOMIC DNA]</scope>
    <source>
        <strain evidence="4">NRRL B-16219</strain>
    </source>
</reference>
<feature type="region of interest" description="Disordered" evidence="1">
    <location>
        <begin position="1"/>
        <end position="34"/>
    </location>
</feature>
<keyword evidence="2" id="KW-0472">Membrane</keyword>
<proteinExistence type="predicted"/>
<dbReference type="RefSeq" id="WP_071063782.1">
    <property type="nucleotide sequence ID" value="NZ_MAXA01000213.1"/>
</dbReference>
<dbReference type="Proteomes" id="UP000179769">
    <property type="component" value="Unassembled WGS sequence"/>
</dbReference>
<name>A0A1S1Q304_9ACTN</name>
<evidence type="ECO:0000313" key="4">
    <source>
        <dbReference type="Proteomes" id="UP000179769"/>
    </source>
</evidence>
<keyword evidence="4" id="KW-1185">Reference proteome</keyword>